<evidence type="ECO:0000256" key="3">
    <source>
        <dbReference type="ARBA" id="ARBA00023239"/>
    </source>
</evidence>
<dbReference type="NCBIfam" id="NF009932">
    <property type="entry name" value="PRK13395.1"/>
    <property type="match status" value="1"/>
</dbReference>
<comment type="similarity">
    <text evidence="5">Belongs to the ureidoglycolate lyase family.</text>
</comment>
<proteinExistence type="inferred from homology"/>
<dbReference type="InterPro" id="IPR011051">
    <property type="entry name" value="RmlC_Cupin_sf"/>
</dbReference>
<dbReference type="Gene3D" id="2.60.120.480">
    <property type="entry name" value="Ureidoglycolate hydrolase"/>
    <property type="match status" value="1"/>
</dbReference>
<comment type="pathway">
    <text evidence="5">Nitrogen metabolism; (S)-allantoin degradation.</text>
</comment>
<dbReference type="InterPro" id="IPR007247">
    <property type="entry name" value="Ureidogly_lyase"/>
</dbReference>
<dbReference type="HOGENOM" id="CLU_070848_1_0_5"/>
<reference evidence="6 7" key="1">
    <citation type="journal article" date="2008" name="Appl. Environ. Microbiol.">
        <title>Genomic insights into Mn(II) oxidation by the marine alphaproteobacterium Aurantimonas sp. strain SI85-9A1.</title>
        <authorList>
            <person name="Dick G.J."/>
            <person name="Podell S."/>
            <person name="Johnson H.A."/>
            <person name="Rivera-Espinoza Y."/>
            <person name="Bernier-Latmani R."/>
            <person name="McCarthy J.K."/>
            <person name="Torpey J.W."/>
            <person name="Clement B.G."/>
            <person name="Gaasterland T."/>
            <person name="Tebo B.M."/>
        </authorList>
    </citation>
    <scope>NUCLEOTIDE SEQUENCE [LARGE SCALE GENOMIC DNA]</scope>
    <source>
        <strain evidence="6 7">SI85-9A1</strain>
    </source>
</reference>
<gene>
    <name evidence="5" type="primary">allA</name>
    <name evidence="6" type="ORF">SI859A1_03021</name>
</gene>
<evidence type="ECO:0000256" key="1">
    <source>
        <dbReference type="ARBA" id="ARBA00011738"/>
    </source>
</evidence>
<dbReference type="GO" id="GO:0004848">
    <property type="term" value="F:ureidoglycolate hydrolase activity"/>
    <property type="evidence" value="ECO:0007669"/>
    <property type="project" value="InterPro"/>
</dbReference>
<dbReference type="PANTHER" id="PTHR21221">
    <property type="entry name" value="UREIDOGLYCOLATE HYDROLASE"/>
    <property type="match status" value="1"/>
</dbReference>
<dbReference type="PANTHER" id="PTHR21221:SF1">
    <property type="entry name" value="UREIDOGLYCOLATE LYASE"/>
    <property type="match status" value="1"/>
</dbReference>
<dbReference type="GO" id="GO:0050385">
    <property type="term" value="F:ureidoglycolate lyase activity"/>
    <property type="evidence" value="ECO:0007669"/>
    <property type="project" value="UniProtKB-UniRule"/>
</dbReference>
<keyword evidence="7" id="KW-1185">Reference proteome</keyword>
<comment type="subunit">
    <text evidence="1 5">Homodimer.</text>
</comment>
<organism evidence="6 7">
    <name type="scientific">Aurantimonas manganoxydans (strain ATCC BAA-1229 / DSM 21871 / SI85-9A1)</name>
    <dbReference type="NCBI Taxonomy" id="287752"/>
    <lineage>
        <taxon>Bacteria</taxon>
        <taxon>Pseudomonadati</taxon>
        <taxon>Pseudomonadota</taxon>
        <taxon>Alphaproteobacteria</taxon>
        <taxon>Hyphomicrobiales</taxon>
        <taxon>Aurantimonadaceae</taxon>
        <taxon>Aurantimonas</taxon>
    </lineage>
</organism>
<dbReference type="InterPro" id="IPR023525">
    <property type="entry name" value="Ureidogly_lyase_bac"/>
</dbReference>
<evidence type="ECO:0000313" key="7">
    <source>
        <dbReference type="Proteomes" id="UP000000321"/>
    </source>
</evidence>
<dbReference type="GO" id="GO:0000256">
    <property type="term" value="P:allantoin catabolic process"/>
    <property type="evidence" value="ECO:0007669"/>
    <property type="project" value="UniProtKB-UniRule"/>
</dbReference>
<dbReference type="GO" id="GO:0006145">
    <property type="term" value="P:purine nucleobase catabolic process"/>
    <property type="evidence" value="ECO:0007669"/>
    <property type="project" value="UniProtKB-UniRule"/>
</dbReference>
<protein>
    <recommendedName>
        <fullName evidence="5">Ureidoglycolate lyase</fullName>
        <ecNumber evidence="5">4.3.2.3</ecNumber>
    </recommendedName>
    <alternativeName>
        <fullName evidence="5">Ureidoglycolatase</fullName>
    </alternativeName>
</protein>
<comment type="cofactor">
    <cofactor evidence="5">
        <name>Ni(2+)</name>
        <dbReference type="ChEBI" id="CHEBI:49786"/>
    </cofactor>
</comment>
<evidence type="ECO:0000313" key="6">
    <source>
        <dbReference type="EMBL" id="EAS49418.1"/>
    </source>
</evidence>
<dbReference type="CDD" id="cd20298">
    <property type="entry name" value="cupin_UAH"/>
    <property type="match status" value="1"/>
</dbReference>
<dbReference type="Pfam" id="PF04115">
    <property type="entry name" value="Ureidogly_lyase"/>
    <property type="match status" value="1"/>
</dbReference>
<dbReference type="InterPro" id="IPR024060">
    <property type="entry name" value="Ureidoglycolate_lyase_dom_sf"/>
</dbReference>
<evidence type="ECO:0000256" key="4">
    <source>
        <dbReference type="ARBA" id="ARBA00047684"/>
    </source>
</evidence>
<sequence length="168" mass="18296">MSGTDRTLFARPLTKEAFAPFGDVIETDGAAHFAINGGTTTRFHDLAHVDVATEGGRPLISIFRGQAFAFPVEIRMMERHPLGTQAFVPLQPVPFLVVVAPDRDGRPGEPQAFLAAPGQGVNYACNVWHHPLVSLSRTSDFVVVDRGGEQPNLEEQTYPAPYSVLAER</sequence>
<dbReference type="EC" id="4.3.2.3" evidence="5"/>
<keyword evidence="3 5" id="KW-0456">Lyase</keyword>
<dbReference type="PIRSF" id="PIRSF017306">
    <property type="entry name" value="Ureidogly_hydro"/>
    <property type="match status" value="1"/>
</dbReference>
<dbReference type="EMBL" id="AAPJ01000005">
    <property type="protein sequence ID" value="EAS49418.1"/>
    <property type="molecule type" value="Genomic_DNA"/>
</dbReference>
<dbReference type="UniPathway" id="UPA00395"/>
<dbReference type="SUPFAM" id="SSF51182">
    <property type="entry name" value="RmlC-like cupins"/>
    <property type="match status" value="1"/>
</dbReference>
<name>Q1YG07_AURMS</name>
<comment type="caution">
    <text evidence="6">The sequence shown here is derived from an EMBL/GenBank/DDBJ whole genome shotgun (WGS) entry which is preliminary data.</text>
</comment>
<dbReference type="BioCyc" id="AURANTIMONAS:SI859A1_03021-MONOMER"/>
<dbReference type="HAMAP" id="MF_00616">
    <property type="entry name" value="Ureidogly_lyase"/>
    <property type="match status" value="1"/>
</dbReference>
<keyword evidence="6" id="KW-0378">Hydrolase</keyword>
<comment type="function">
    <text evidence="5">Catalyzes the catabolism of the allantoin degradation intermediate (S)-ureidoglycolate, generating urea and glyoxylate. Involved in the utilization of allantoin as nitrogen source.</text>
</comment>
<dbReference type="RefSeq" id="WP_009210838.1">
    <property type="nucleotide sequence ID" value="NZ_BBWP01000010.1"/>
</dbReference>
<dbReference type="Proteomes" id="UP000000321">
    <property type="component" value="Unassembled WGS sequence"/>
</dbReference>
<evidence type="ECO:0000256" key="5">
    <source>
        <dbReference type="HAMAP-Rule" id="MF_00616"/>
    </source>
</evidence>
<comment type="catalytic activity">
    <reaction evidence="4 5">
        <text>(S)-ureidoglycolate = urea + glyoxylate</text>
        <dbReference type="Rhea" id="RHEA:11304"/>
        <dbReference type="ChEBI" id="CHEBI:16199"/>
        <dbReference type="ChEBI" id="CHEBI:36655"/>
        <dbReference type="ChEBI" id="CHEBI:57296"/>
        <dbReference type="EC" id="4.3.2.3"/>
    </reaction>
</comment>
<dbReference type="AlphaFoldDB" id="Q1YG07"/>
<keyword evidence="2 5" id="KW-0659">Purine metabolism</keyword>
<dbReference type="InterPro" id="IPR047233">
    <property type="entry name" value="UAH_cupin"/>
</dbReference>
<dbReference type="OrthoDB" id="9804602at2"/>
<accession>Q1YG07</accession>
<evidence type="ECO:0000256" key="2">
    <source>
        <dbReference type="ARBA" id="ARBA00022631"/>
    </source>
</evidence>